<keyword evidence="3" id="KW-0732">Signal</keyword>
<evidence type="ECO:0000256" key="3">
    <source>
        <dbReference type="ARBA" id="ARBA00022729"/>
    </source>
</evidence>
<reference evidence="4" key="1">
    <citation type="submission" date="2019-11" db="EMBL/GenBank/DDBJ databases">
        <title>Characterization of Clostridium perfringens isolates from swine manure treated agricultural soils.</title>
        <authorList>
            <person name="Wushke S.T."/>
        </authorList>
    </citation>
    <scope>NUCLEOTIDE SEQUENCE</scope>
    <source>
        <strain evidence="4">X62</strain>
    </source>
</reference>
<dbReference type="GO" id="GO:0042956">
    <property type="term" value="P:maltodextrin transmembrane transport"/>
    <property type="evidence" value="ECO:0007669"/>
    <property type="project" value="TreeGrafter"/>
</dbReference>
<evidence type="ECO:0000256" key="2">
    <source>
        <dbReference type="ARBA" id="ARBA00022448"/>
    </source>
</evidence>
<protein>
    <submittedName>
        <fullName evidence="4">Extracellular solute-binding protein</fullName>
    </submittedName>
</protein>
<proteinExistence type="inferred from homology"/>
<evidence type="ECO:0000256" key="1">
    <source>
        <dbReference type="ARBA" id="ARBA00008520"/>
    </source>
</evidence>
<evidence type="ECO:0000313" key="5">
    <source>
        <dbReference type="Proteomes" id="UP001288944"/>
    </source>
</evidence>
<dbReference type="Proteomes" id="UP001288944">
    <property type="component" value="Unassembled WGS sequence"/>
</dbReference>
<organism evidence="4 5">
    <name type="scientific">Clostridium perfringens</name>
    <dbReference type="NCBI Taxonomy" id="1502"/>
    <lineage>
        <taxon>Bacteria</taxon>
        <taxon>Bacillati</taxon>
        <taxon>Bacillota</taxon>
        <taxon>Clostridia</taxon>
        <taxon>Eubacteriales</taxon>
        <taxon>Clostridiaceae</taxon>
        <taxon>Clostridium</taxon>
    </lineage>
</organism>
<dbReference type="Pfam" id="PF13416">
    <property type="entry name" value="SBP_bac_8"/>
    <property type="match status" value="1"/>
</dbReference>
<dbReference type="PANTHER" id="PTHR30061:SF50">
    <property type="entry name" value="MALTOSE_MALTODEXTRIN-BINDING PERIPLASMIC PROTEIN"/>
    <property type="match status" value="1"/>
</dbReference>
<dbReference type="PANTHER" id="PTHR30061">
    <property type="entry name" value="MALTOSE-BINDING PERIPLASMIC PROTEIN"/>
    <property type="match status" value="1"/>
</dbReference>
<dbReference type="EMBL" id="WNUR01001654">
    <property type="protein sequence ID" value="MDZ7543805.1"/>
    <property type="molecule type" value="Genomic_DNA"/>
</dbReference>
<gene>
    <name evidence="4" type="ORF">GNF83_22100</name>
</gene>
<dbReference type="InterPro" id="IPR006059">
    <property type="entry name" value="SBP"/>
</dbReference>
<dbReference type="PROSITE" id="PS01037">
    <property type="entry name" value="SBP_BACTERIAL_1"/>
    <property type="match status" value="1"/>
</dbReference>
<dbReference type="GO" id="GO:0015768">
    <property type="term" value="P:maltose transport"/>
    <property type="evidence" value="ECO:0007669"/>
    <property type="project" value="TreeGrafter"/>
</dbReference>
<comment type="similarity">
    <text evidence="1">Belongs to the bacterial solute-binding protein 1 family.</text>
</comment>
<comment type="caution">
    <text evidence="4">The sequence shown here is derived from an EMBL/GenBank/DDBJ whole genome shotgun (WGS) entry which is preliminary data.</text>
</comment>
<dbReference type="AlphaFoldDB" id="A0AAW9K9U1"/>
<feature type="non-terminal residue" evidence="4">
    <location>
        <position position="133"/>
    </location>
</feature>
<dbReference type="Gene3D" id="3.40.190.10">
    <property type="entry name" value="Periplasmic binding protein-like II"/>
    <property type="match status" value="2"/>
</dbReference>
<evidence type="ECO:0000313" key="4">
    <source>
        <dbReference type="EMBL" id="MDZ7543805.1"/>
    </source>
</evidence>
<sequence length="133" mass="14708">NKKVKVLKDNSGYQEFLQAANSAKGPDMLFGIAHNNLGTFQAAGLLEEVPSDFVNRDDYVGSNVWDAVSYDGKAYGVPISMETYALFYNKDIVSKLPETMNELVEQAKAHGPSGFQFPINDFYYTAAFVQSYG</sequence>
<feature type="non-terminal residue" evidence="4">
    <location>
        <position position="1"/>
    </location>
</feature>
<dbReference type="GO" id="GO:1901982">
    <property type="term" value="F:maltose binding"/>
    <property type="evidence" value="ECO:0007669"/>
    <property type="project" value="TreeGrafter"/>
</dbReference>
<accession>A0AAW9K9U1</accession>
<dbReference type="GO" id="GO:0055085">
    <property type="term" value="P:transmembrane transport"/>
    <property type="evidence" value="ECO:0007669"/>
    <property type="project" value="InterPro"/>
</dbReference>
<name>A0AAW9K9U1_CLOPF</name>
<dbReference type="InterPro" id="IPR006061">
    <property type="entry name" value="SBP_1_CS"/>
</dbReference>
<keyword evidence="2" id="KW-0813">Transport</keyword>
<dbReference type="SUPFAM" id="SSF53850">
    <property type="entry name" value="Periplasmic binding protein-like II"/>
    <property type="match status" value="1"/>
</dbReference>
<dbReference type="GO" id="GO:0055052">
    <property type="term" value="C:ATP-binding cassette (ABC) transporter complex, substrate-binding subunit-containing"/>
    <property type="evidence" value="ECO:0007669"/>
    <property type="project" value="TreeGrafter"/>
</dbReference>